<dbReference type="SFLD" id="SFLDG01135">
    <property type="entry name" value="C1.5.6:_HAD__Beta-PGM__Phospha"/>
    <property type="match status" value="1"/>
</dbReference>
<organism evidence="4 5">
    <name type="scientific">Agarivorans gilvus</name>
    <dbReference type="NCBI Taxonomy" id="680279"/>
    <lineage>
        <taxon>Bacteria</taxon>
        <taxon>Pseudomonadati</taxon>
        <taxon>Pseudomonadota</taxon>
        <taxon>Gammaproteobacteria</taxon>
        <taxon>Alteromonadales</taxon>
        <taxon>Alteromonadaceae</taxon>
        <taxon>Agarivorans</taxon>
    </lineage>
</organism>
<dbReference type="Pfam" id="PF00702">
    <property type="entry name" value="Hydrolase"/>
    <property type="match status" value="1"/>
</dbReference>
<sequence>MTEVCSARVLMFDLDDTLVDDGQATASAAKALFQHYQPQQEAAALTHWQRALKKYYPDFLQAKISASEMRQARAREALQMPQLSDAEAEQAFEYFMQQYIAATQLYAESLACLAQLRQQGWRLALVSNGPEDMQQRKVTAAGLNPYFEFVLTAEAAGAAKPKAAIFQQAAQRAQVSLSQCCYIGDNLANDAQGAAAAGMQSIWLKRDGLAAQVQPYQGVAWQISSLTQLIHCIELDKG</sequence>
<keyword evidence="5" id="KW-1185">Reference proteome</keyword>
<dbReference type="SUPFAM" id="SSF56784">
    <property type="entry name" value="HAD-like"/>
    <property type="match status" value="1"/>
</dbReference>
<dbReference type="SFLD" id="SFLDG01129">
    <property type="entry name" value="C1.5:_HAD__Beta-PGM__Phosphata"/>
    <property type="match status" value="1"/>
</dbReference>
<comment type="cofactor">
    <cofactor evidence="1">
        <name>Mg(2+)</name>
        <dbReference type="ChEBI" id="CHEBI:18420"/>
    </cofactor>
</comment>
<dbReference type="Gene3D" id="3.40.50.1000">
    <property type="entry name" value="HAD superfamily/HAD-like"/>
    <property type="match status" value="1"/>
</dbReference>
<comment type="caution">
    <text evidence="4">The sequence shown here is derived from an EMBL/GenBank/DDBJ whole genome shotgun (WGS) entry which is preliminary data.</text>
</comment>
<dbReference type="Gene3D" id="1.20.120.710">
    <property type="entry name" value="Haloacid dehalogenase hydrolase-like domain"/>
    <property type="match status" value="1"/>
</dbReference>
<dbReference type="NCBIfam" id="TIGR01509">
    <property type="entry name" value="HAD-SF-IA-v3"/>
    <property type="match status" value="1"/>
</dbReference>
<dbReference type="PRINTS" id="PR00413">
    <property type="entry name" value="HADHALOGNASE"/>
</dbReference>
<dbReference type="InterPro" id="IPR036412">
    <property type="entry name" value="HAD-like_sf"/>
</dbReference>
<dbReference type="GO" id="GO:0016787">
    <property type="term" value="F:hydrolase activity"/>
    <property type="evidence" value="ECO:0007669"/>
    <property type="project" value="UniProtKB-KW"/>
</dbReference>
<evidence type="ECO:0000256" key="1">
    <source>
        <dbReference type="ARBA" id="ARBA00001946"/>
    </source>
</evidence>
<keyword evidence="3" id="KW-0460">Magnesium</keyword>
<dbReference type="PANTHER" id="PTHR46470:SF4">
    <property type="entry name" value="5-AMINO-6-(5-PHOSPHO-D-RIBITYLAMINO)URACIL PHOSPHATASE YIGB"/>
    <property type="match status" value="1"/>
</dbReference>
<dbReference type="InterPro" id="IPR006549">
    <property type="entry name" value="HAD-SF_hydro_IIIA"/>
</dbReference>
<dbReference type="InterPro" id="IPR051400">
    <property type="entry name" value="HAD-like_hydrolase"/>
</dbReference>
<dbReference type="SFLD" id="SFLDS00003">
    <property type="entry name" value="Haloacid_Dehalogenase"/>
    <property type="match status" value="1"/>
</dbReference>
<dbReference type="InterPro" id="IPR006439">
    <property type="entry name" value="HAD-SF_hydro_IA"/>
</dbReference>
<evidence type="ECO:0000313" key="4">
    <source>
        <dbReference type="EMBL" id="GGB04864.1"/>
    </source>
</evidence>
<gene>
    <name evidence="4" type="ORF">GCM10007414_17670</name>
</gene>
<dbReference type="RefSeq" id="WP_055734326.1">
    <property type="nucleotide sequence ID" value="NZ_BMDY01000009.1"/>
</dbReference>
<keyword evidence="2 4" id="KW-0378">Hydrolase</keyword>
<dbReference type="PANTHER" id="PTHR46470">
    <property type="entry name" value="N-ACYLNEURAMINATE-9-PHOSPHATASE"/>
    <property type="match status" value="1"/>
</dbReference>
<proteinExistence type="predicted"/>
<dbReference type="EMBL" id="BMDY01000009">
    <property type="protein sequence ID" value="GGB04864.1"/>
    <property type="molecule type" value="Genomic_DNA"/>
</dbReference>
<reference evidence="5" key="1">
    <citation type="journal article" date="2019" name="Int. J. Syst. Evol. Microbiol.">
        <title>The Global Catalogue of Microorganisms (GCM) 10K type strain sequencing project: providing services to taxonomists for standard genome sequencing and annotation.</title>
        <authorList>
            <consortium name="The Broad Institute Genomics Platform"/>
            <consortium name="The Broad Institute Genome Sequencing Center for Infectious Disease"/>
            <person name="Wu L."/>
            <person name="Ma J."/>
        </authorList>
    </citation>
    <scope>NUCLEOTIDE SEQUENCE [LARGE SCALE GENOMIC DNA]</scope>
    <source>
        <strain evidence="5">CGMCC 1.10131</strain>
    </source>
</reference>
<dbReference type="InterPro" id="IPR023214">
    <property type="entry name" value="HAD_sf"/>
</dbReference>
<evidence type="ECO:0000256" key="3">
    <source>
        <dbReference type="ARBA" id="ARBA00022842"/>
    </source>
</evidence>
<evidence type="ECO:0000256" key="2">
    <source>
        <dbReference type="ARBA" id="ARBA00022801"/>
    </source>
</evidence>
<accession>A0ABQ1I0I2</accession>
<evidence type="ECO:0000313" key="5">
    <source>
        <dbReference type="Proteomes" id="UP000651977"/>
    </source>
</evidence>
<dbReference type="NCBIfam" id="TIGR01549">
    <property type="entry name" value="HAD-SF-IA-v1"/>
    <property type="match status" value="1"/>
</dbReference>
<name>A0ABQ1I0I2_9ALTE</name>
<dbReference type="NCBIfam" id="TIGR01662">
    <property type="entry name" value="HAD-SF-IIIA"/>
    <property type="match status" value="1"/>
</dbReference>
<protein>
    <submittedName>
        <fullName evidence="4">Hydrolase</fullName>
    </submittedName>
</protein>
<dbReference type="Proteomes" id="UP000651977">
    <property type="component" value="Unassembled WGS sequence"/>
</dbReference>